<sequence length="464" mass="52230">MEIKAVFFDLDGTLFNSMRSVSNSTRQAIVDLHRNGIYVGIATGRGPAFCLPLMEELSLDFAVVYNGQYIFTPKEVLYEKPMDKKVVRKLIRYAQKNAREISLGTAHGVGGSGLLKFGETRLASMLAGILPSGTSGIARNSFKHVVRRLAPKNNYLKLLREPIYQMMMVATAKETDSIAAEFSELSITRSNSYSIDLIPKDAGKLSGIQWLGEHYGFDIHETVCFGDSDNDLSMLEAAGYGVAMGNASPAIKEVADYVTDGNNQDGIAKALDFYGLVQYIPGKSFVSKDRNFNQVKEFHKKMDGRTQEYPIAYEAEEASHRADFKVEEIVEFLYAASEHNPDVFRLLVDQLHADVDKAVKKVKRKEHPEDKLTGQVDALMDLLYLTYGSLVLSGVDPYEIFQAVHTSNMAKIFPDGKAHFDTETHKILKPKHWERFAPERKIKRELDRQKRVAKKKWPQLDVED</sequence>
<dbReference type="SUPFAM" id="SSF56784">
    <property type="entry name" value="HAD-like"/>
    <property type="match status" value="1"/>
</dbReference>
<accession>A0A2R5HF51</accession>
<dbReference type="SFLD" id="SFLDG01144">
    <property type="entry name" value="C2.B.4:_PGP_Like"/>
    <property type="match status" value="1"/>
</dbReference>
<evidence type="ECO:0008006" key="3">
    <source>
        <dbReference type="Google" id="ProtNLM"/>
    </source>
</evidence>
<dbReference type="AlphaFoldDB" id="A0A2R5HF51"/>
<organism evidence="1 2">
    <name type="scientific">Lactococcus termiticola</name>
    <dbReference type="NCBI Taxonomy" id="2169526"/>
    <lineage>
        <taxon>Bacteria</taxon>
        <taxon>Bacillati</taxon>
        <taxon>Bacillota</taxon>
        <taxon>Bacilli</taxon>
        <taxon>Lactobacillales</taxon>
        <taxon>Streptococcaceae</taxon>
        <taxon>Lactococcus</taxon>
    </lineage>
</organism>
<gene>
    <name evidence="1" type="ORF">NtB2_00776</name>
</gene>
<name>A0A2R5HF51_9LACT</name>
<dbReference type="SFLD" id="SFLDS00003">
    <property type="entry name" value="Haloacid_Dehalogenase"/>
    <property type="match status" value="1"/>
</dbReference>
<dbReference type="SFLD" id="SFLDG01140">
    <property type="entry name" value="C2.B:_Phosphomannomutase_and_P"/>
    <property type="match status" value="1"/>
</dbReference>
<dbReference type="NCBIfam" id="TIGR01484">
    <property type="entry name" value="HAD-SF-IIB"/>
    <property type="match status" value="1"/>
</dbReference>
<evidence type="ECO:0000313" key="2">
    <source>
        <dbReference type="Proteomes" id="UP000245021"/>
    </source>
</evidence>
<dbReference type="Pfam" id="PF08282">
    <property type="entry name" value="Hydrolase_3"/>
    <property type="match status" value="1"/>
</dbReference>
<dbReference type="InterPro" id="IPR023292">
    <property type="entry name" value="NTP_PyroPHydrolase-like_dom_sf"/>
</dbReference>
<dbReference type="CDD" id="cd07517">
    <property type="entry name" value="HAD_HPP"/>
    <property type="match status" value="1"/>
</dbReference>
<evidence type="ECO:0000313" key="1">
    <source>
        <dbReference type="EMBL" id="GBG96652.1"/>
    </source>
</evidence>
<dbReference type="Pfam" id="PF01503">
    <property type="entry name" value="PRA-PH"/>
    <property type="match status" value="1"/>
</dbReference>
<dbReference type="RefSeq" id="WP_109245630.1">
    <property type="nucleotide sequence ID" value="NZ_BFFO01000004.1"/>
</dbReference>
<dbReference type="GO" id="GO:0005829">
    <property type="term" value="C:cytosol"/>
    <property type="evidence" value="ECO:0007669"/>
    <property type="project" value="TreeGrafter"/>
</dbReference>
<protein>
    <recommendedName>
        <fullName evidence="3">Haloacid dehalogenase</fullName>
    </recommendedName>
</protein>
<dbReference type="PROSITE" id="PS01229">
    <property type="entry name" value="COF_2"/>
    <property type="match status" value="1"/>
</dbReference>
<dbReference type="PANTHER" id="PTHR10000">
    <property type="entry name" value="PHOSPHOSERINE PHOSPHATASE"/>
    <property type="match status" value="1"/>
</dbReference>
<dbReference type="GO" id="GO:0016791">
    <property type="term" value="F:phosphatase activity"/>
    <property type="evidence" value="ECO:0007669"/>
    <property type="project" value="TreeGrafter"/>
</dbReference>
<dbReference type="PANTHER" id="PTHR10000:SF25">
    <property type="entry name" value="PHOSPHATASE YKRA-RELATED"/>
    <property type="match status" value="1"/>
</dbReference>
<dbReference type="InterPro" id="IPR006379">
    <property type="entry name" value="HAD-SF_hydro_IIB"/>
</dbReference>
<keyword evidence="2" id="KW-1185">Reference proteome</keyword>
<dbReference type="Gene3D" id="3.30.1240.10">
    <property type="match status" value="1"/>
</dbReference>
<reference evidence="1 2" key="1">
    <citation type="journal article" date="2018" name="Genome Announc.">
        <title>Draft Genome Sequence of Lactococcus sp. Strain NtB2 (JCM 32569), Isolated from the Gut of the Higher Termite Nasutitermes takasagoensis.</title>
        <authorList>
            <person name="Noda S."/>
            <person name="Aihara C."/>
            <person name="Yuki M."/>
            <person name="Ohkuma M."/>
        </authorList>
    </citation>
    <scope>NUCLEOTIDE SEQUENCE [LARGE SCALE GENOMIC DNA]</scope>
    <source>
        <strain evidence="1 2">NtB2</strain>
    </source>
</reference>
<dbReference type="EMBL" id="BFFO01000004">
    <property type="protein sequence ID" value="GBG96652.1"/>
    <property type="molecule type" value="Genomic_DNA"/>
</dbReference>
<dbReference type="Gene3D" id="3.40.50.1000">
    <property type="entry name" value="HAD superfamily/HAD-like"/>
    <property type="match status" value="1"/>
</dbReference>
<dbReference type="Gene3D" id="1.10.3420.10">
    <property type="entry name" value="putative ntp pyrophosphohydrolase like domain"/>
    <property type="match status" value="1"/>
</dbReference>
<comment type="caution">
    <text evidence="1">The sequence shown here is derived from an EMBL/GenBank/DDBJ whole genome shotgun (WGS) entry which is preliminary data.</text>
</comment>
<dbReference type="InterPro" id="IPR021130">
    <property type="entry name" value="PRib-ATP_PPHydrolase-like"/>
</dbReference>
<dbReference type="InterPro" id="IPR036412">
    <property type="entry name" value="HAD-like_sf"/>
</dbReference>
<proteinExistence type="predicted"/>
<dbReference type="OrthoDB" id="9810101at2"/>
<dbReference type="InterPro" id="IPR023214">
    <property type="entry name" value="HAD_sf"/>
</dbReference>
<dbReference type="GO" id="GO:0000287">
    <property type="term" value="F:magnesium ion binding"/>
    <property type="evidence" value="ECO:0007669"/>
    <property type="project" value="TreeGrafter"/>
</dbReference>
<dbReference type="Proteomes" id="UP000245021">
    <property type="component" value="Unassembled WGS sequence"/>
</dbReference>